<dbReference type="PANTHER" id="PTHR47165">
    <property type="entry name" value="OS03G0429900 PROTEIN"/>
    <property type="match status" value="1"/>
</dbReference>
<dbReference type="CDD" id="cd04480">
    <property type="entry name" value="RPA1_DBD_A_like"/>
    <property type="match status" value="1"/>
</dbReference>
<proteinExistence type="predicted"/>
<dbReference type="AlphaFoldDB" id="A0A392Q5U9"/>
<keyword evidence="3" id="KW-1185">Reference proteome</keyword>
<evidence type="ECO:0000313" key="3">
    <source>
        <dbReference type="Proteomes" id="UP000265520"/>
    </source>
</evidence>
<dbReference type="PANTHER" id="PTHR47165:SF4">
    <property type="entry name" value="OS03G0429900 PROTEIN"/>
    <property type="match status" value="1"/>
</dbReference>
<feature type="domain" description="Replication protein A 70 kDa DNA-binding subunit B/D first OB fold" evidence="1">
    <location>
        <begin position="4"/>
        <end position="75"/>
    </location>
</feature>
<sequence>MANQFDMLCDVLPGRDSWKFKVRVLRMWSISSFMKPNEMNSLEMVLIDDKGGKIHASVRKQLIYLFQKKLKEGEVGRHGE</sequence>
<dbReference type="SUPFAM" id="SSF50249">
    <property type="entry name" value="Nucleic acid-binding proteins"/>
    <property type="match status" value="1"/>
</dbReference>
<accession>A0A392Q5U9</accession>
<evidence type="ECO:0000313" key="2">
    <source>
        <dbReference type="EMBL" id="MCI19267.1"/>
    </source>
</evidence>
<evidence type="ECO:0000259" key="1">
    <source>
        <dbReference type="Pfam" id="PF02721"/>
    </source>
</evidence>
<dbReference type="Gene3D" id="2.40.50.140">
    <property type="entry name" value="Nucleic acid-binding proteins"/>
    <property type="match status" value="1"/>
</dbReference>
<dbReference type="EMBL" id="LXQA010114022">
    <property type="protein sequence ID" value="MCI19267.1"/>
    <property type="molecule type" value="Genomic_DNA"/>
</dbReference>
<reference evidence="2 3" key="1">
    <citation type="journal article" date="2018" name="Front. Plant Sci.">
        <title>Red Clover (Trifolium pratense) and Zigzag Clover (T. medium) - A Picture of Genomic Similarities and Differences.</title>
        <authorList>
            <person name="Dluhosova J."/>
            <person name="Istvanek J."/>
            <person name="Nedelnik J."/>
            <person name="Repkova J."/>
        </authorList>
    </citation>
    <scope>NUCLEOTIDE SEQUENCE [LARGE SCALE GENOMIC DNA]</scope>
    <source>
        <strain evidence="3">cv. 10/8</strain>
        <tissue evidence="2">Leaf</tissue>
    </source>
</reference>
<protein>
    <submittedName>
        <fullName evidence="2">Replication factor A protein</fullName>
    </submittedName>
</protein>
<dbReference type="Proteomes" id="UP000265520">
    <property type="component" value="Unassembled WGS sequence"/>
</dbReference>
<dbReference type="InterPro" id="IPR012340">
    <property type="entry name" value="NA-bd_OB-fold"/>
</dbReference>
<organism evidence="2 3">
    <name type="scientific">Trifolium medium</name>
    <dbReference type="NCBI Taxonomy" id="97028"/>
    <lineage>
        <taxon>Eukaryota</taxon>
        <taxon>Viridiplantae</taxon>
        <taxon>Streptophyta</taxon>
        <taxon>Embryophyta</taxon>
        <taxon>Tracheophyta</taxon>
        <taxon>Spermatophyta</taxon>
        <taxon>Magnoliopsida</taxon>
        <taxon>eudicotyledons</taxon>
        <taxon>Gunneridae</taxon>
        <taxon>Pentapetalae</taxon>
        <taxon>rosids</taxon>
        <taxon>fabids</taxon>
        <taxon>Fabales</taxon>
        <taxon>Fabaceae</taxon>
        <taxon>Papilionoideae</taxon>
        <taxon>50 kb inversion clade</taxon>
        <taxon>NPAAA clade</taxon>
        <taxon>Hologalegina</taxon>
        <taxon>IRL clade</taxon>
        <taxon>Trifolieae</taxon>
        <taxon>Trifolium</taxon>
    </lineage>
</organism>
<dbReference type="InterPro" id="IPR003871">
    <property type="entry name" value="RFA1B/D_OB_1st"/>
</dbReference>
<name>A0A392Q5U9_9FABA</name>
<dbReference type="Pfam" id="PF02721">
    <property type="entry name" value="DUF223"/>
    <property type="match status" value="1"/>
</dbReference>
<comment type="caution">
    <text evidence="2">The sequence shown here is derived from an EMBL/GenBank/DDBJ whole genome shotgun (WGS) entry which is preliminary data.</text>
</comment>